<sequence length="272" mass="29664">MPNVALDTIMPDTVTCSGYCSACGHVHVLRAGEALAPAYELIGRLREKGRIDLDVPEAEVDPRFSVDYLNGPARGQMFGVLAYRDAQGLAGVLKAFSCQYNASWLVPGWVPPVVDVEAFASVHDPVERRIKALGREIDALPQDDSGRLALKQERKTLAQRNMKELHALYQLRNFRGLTSPMSEAFLGAGGLPTGTGDCCAPKLLQYAALHGLTPTGLVEFYWGRENSSGTRIQGEFYPACAERCAPILGFMLCGLDEDDRSSCDSHVTTDKR</sequence>
<gene>
    <name evidence="1" type="ORF">DFE_0813</name>
</gene>
<evidence type="ECO:0000313" key="2">
    <source>
        <dbReference type="Proteomes" id="UP000269883"/>
    </source>
</evidence>
<dbReference type="KEGG" id="dfl:DFE_0813"/>
<evidence type="ECO:0000313" key="1">
    <source>
        <dbReference type="EMBL" id="BBD07539.1"/>
    </source>
</evidence>
<organism evidence="1 2">
    <name type="scientific">Desulfovibrio ferrophilus</name>
    <dbReference type="NCBI Taxonomy" id="241368"/>
    <lineage>
        <taxon>Bacteria</taxon>
        <taxon>Pseudomonadati</taxon>
        <taxon>Thermodesulfobacteriota</taxon>
        <taxon>Desulfovibrionia</taxon>
        <taxon>Desulfovibrionales</taxon>
        <taxon>Desulfovibrionaceae</taxon>
        <taxon>Desulfovibrio</taxon>
    </lineage>
</organism>
<name>A0A2Z6AWB7_9BACT</name>
<dbReference type="OrthoDB" id="128480at2"/>
<dbReference type="Proteomes" id="UP000269883">
    <property type="component" value="Chromosome"/>
</dbReference>
<accession>A0A2Z6AWB7</accession>
<reference evidence="1 2" key="1">
    <citation type="journal article" date="2018" name="Sci. Adv.">
        <title>Multi-heme cytochromes provide a pathway for survival in energy-limited environments.</title>
        <authorList>
            <person name="Deng X."/>
            <person name="Dohmae N."/>
            <person name="Nealson K.H."/>
            <person name="Hashimoto K."/>
            <person name="Okamoto A."/>
        </authorList>
    </citation>
    <scope>NUCLEOTIDE SEQUENCE [LARGE SCALE GENOMIC DNA]</scope>
    <source>
        <strain evidence="1 2">IS5</strain>
    </source>
</reference>
<dbReference type="EMBL" id="AP017378">
    <property type="protein sequence ID" value="BBD07539.1"/>
    <property type="molecule type" value="Genomic_DNA"/>
</dbReference>
<proteinExistence type="predicted"/>
<protein>
    <submittedName>
        <fullName evidence="1">Uncharacterized protein</fullName>
    </submittedName>
</protein>
<dbReference type="AlphaFoldDB" id="A0A2Z6AWB7"/>
<keyword evidence="2" id="KW-1185">Reference proteome</keyword>